<dbReference type="AlphaFoldDB" id="A0A839ZVU0"/>
<dbReference type="InterPro" id="IPR008318">
    <property type="entry name" value="UCP030820"/>
</dbReference>
<evidence type="ECO:0000313" key="2">
    <source>
        <dbReference type="Proteomes" id="UP000530564"/>
    </source>
</evidence>
<dbReference type="EMBL" id="JACIDK010000001">
    <property type="protein sequence ID" value="MBB3889491.1"/>
    <property type="molecule type" value="Genomic_DNA"/>
</dbReference>
<accession>A0A839ZVU0</accession>
<dbReference type="Pfam" id="PF06073">
    <property type="entry name" value="DUF934"/>
    <property type="match status" value="1"/>
</dbReference>
<name>A0A839ZVU0_9CAUL</name>
<comment type="caution">
    <text evidence="1">The sequence shown here is derived from an EMBL/GenBank/DDBJ whole genome shotgun (WGS) entry which is preliminary data.</text>
</comment>
<organism evidence="1 2">
    <name type="scientific">Phenylobacterium haematophilum</name>
    <dbReference type="NCBI Taxonomy" id="98513"/>
    <lineage>
        <taxon>Bacteria</taxon>
        <taxon>Pseudomonadati</taxon>
        <taxon>Pseudomonadota</taxon>
        <taxon>Alphaproteobacteria</taxon>
        <taxon>Caulobacterales</taxon>
        <taxon>Caulobacteraceae</taxon>
        <taxon>Phenylobacterium</taxon>
    </lineage>
</organism>
<dbReference type="RefSeq" id="WP_183769500.1">
    <property type="nucleotide sequence ID" value="NZ_JACIDK010000001.1"/>
</dbReference>
<proteinExistence type="predicted"/>
<sequence>MPTRIKLTDGQFSLAEDPYTHVSDDEDLVRGDLIISLTRFQSEGERLLAEGRSVGVRLEPAEEVEVLAYDLPRIALVAVAFPKFNDGRAYTAARLLRERYGFTGEVRAVGDVLREQAGFMVRVGFDAFEPADGSTPEQWAHAAHRQRHVYQRAADRRAPAFAERE</sequence>
<reference evidence="1 2" key="1">
    <citation type="submission" date="2020-08" db="EMBL/GenBank/DDBJ databases">
        <title>Genomic Encyclopedia of Type Strains, Phase IV (KMG-IV): sequencing the most valuable type-strain genomes for metagenomic binning, comparative biology and taxonomic classification.</title>
        <authorList>
            <person name="Goeker M."/>
        </authorList>
    </citation>
    <scope>NUCLEOTIDE SEQUENCE [LARGE SCALE GENOMIC DNA]</scope>
    <source>
        <strain evidence="1 2">DSM 21793</strain>
    </source>
</reference>
<gene>
    <name evidence="1" type="ORF">GGQ61_000188</name>
</gene>
<dbReference type="Proteomes" id="UP000530564">
    <property type="component" value="Unassembled WGS sequence"/>
</dbReference>
<evidence type="ECO:0000313" key="1">
    <source>
        <dbReference type="EMBL" id="MBB3889491.1"/>
    </source>
</evidence>
<dbReference type="PIRSF" id="PIRSF030820">
    <property type="entry name" value="UCP030820"/>
    <property type="match status" value="1"/>
</dbReference>
<keyword evidence="2" id="KW-1185">Reference proteome</keyword>
<protein>
    <submittedName>
        <fullName evidence="1">Uncharacterized protein (DUF934 family)</fullName>
    </submittedName>
</protein>